<keyword evidence="2" id="KW-1185">Reference proteome</keyword>
<gene>
    <name evidence="1" type="ORF">BD626DRAFT_479336</name>
</gene>
<name>A0A550CS66_9AGAR</name>
<accession>A0A550CS66</accession>
<proteinExistence type="predicted"/>
<dbReference type="Proteomes" id="UP000320762">
    <property type="component" value="Unassembled WGS sequence"/>
</dbReference>
<protein>
    <submittedName>
        <fullName evidence="1">Uncharacterized protein</fullName>
    </submittedName>
</protein>
<organism evidence="1 2">
    <name type="scientific">Schizophyllum amplum</name>
    <dbReference type="NCBI Taxonomy" id="97359"/>
    <lineage>
        <taxon>Eukaryota</taxon>
        <taxon>Fungi</taxon>
        <taxon>Dikarya</taxon>
        <taxon>Basidiomycota</taxon>
        <taxon>Agaricomycotina</taxon>
        <taxon>Agaricomycetes</taxon>
        <taxon>Agaricomycetidae</taxon>
        <taxon>Agaricales</taxon>
        <taxon>Schizophyllaceae</taxon>
        <taxon>Schizophyllum</taxon>
    </lineage>
</organism>
<dbReference type="AlphaFoldDB" id="A0A550CS66"/>
<evidence type="ECO:0000313" key="2">
    <source>
        <dbReference type="Proteomes" id="UP000320762"/>
    </source>
</evidence>
<dbReference type="EMBL" id="VDMD01000002">
    <property type="protein sequence ID" value="TRM67621.1"/>
    <property type="molecule type" value="Genomic_DNA"/>
</dbReference>
<sequence length="203" mass="22765">MPRTSPPSNTGRPPSPSLTMEYFRTALGLYPAELEPAMSEPPHHTTISPSHERCPLAHVDEPGLWCAYRPGGFTAAARVTALRKHMTDHALHWHLPSSGRPYHCPINGCAYDRPHTIPATHGCPPTRDDLVEHMMRHITLDETPYPSCPLCARELRKNFGTTDLLTHYAEGTCLVLRQMASDKGLHDLADRLDTPYARWCAHY</sequence>
<comment type="caution">
    <text evidence="1">The sequence shown here is derived from an EMBL/GenBank/DDBJ whole genome shotgun (WGS) entry which is preliminary data.</text>
</comment>
<evidence type="ECO:0000313" key="1">
    <source>
        <dbReference type="EMBL" id="TRM67621.1"/>
    </source>
</evidence>
<reference evidence="1 2" key="1">
    <citation type="journal article" date="2019" name="New Phytol.">
        <title>Comparative genomics reveals unique wood-decay strategies and fruiting body development in the Schizophyllaceae.</title>
        <authorList>
            <person name="Almasi E."/>
            <person name="Sahu N."/>
            <person name="Krizsan K."/>
            <person name="Balint B."/>
            <person name="Kovacs G.M."/>
            <person name="Kiss B."/>
            <person name="Cseklye J."/>
            <person name="Drula E."/>
            <person name="Henrissat B."/>
            <person name="Nagy I."/>
            <person name="Chovatia M."/>
            <person name="Adam C."/>
            <person name="LaButti K."/>
            <person name="Lipzen A."/>
            <person name="Riley R."/>
            <person name="Grigoriev I.V."/>
            <person name="Nagy L.G."/>
        </authorList>
    </citation>
    <scope>NUCLEOTIDE SEQUENCE [LARGE SCALE GENOMIC DNA]</scope>
    <source>
        <strain evidence="1 2">NL-1724</strain>
    </source>
</reference>